<evidence type="ECO:0000256" key="8">
    <source>
        <dbReference type="ARBA" id="ARBA00038436"/>
    </source>
</evidence>
<evidence type="ECO:0000256" key="4">
    <source>
        <dbReference type="ARBA" id="ARBA00022519"/>
    </source>
</evidence>
<feature type="transmembrane region" description="Helical" evidence="9">
    <location>
        <begin position="184"/>
        <end position="208"/>
    </location>
</feature>
<keyword evidence="6 9" id="KW-1133">Transmembrane helix</keyword>
<dbReference type="Pfam" id="PF04290">
    <property type="entry name" value="DctQ"/>
    <property type="match status" value="1"/>
</dbReference>
<accession>A0A859CSZ7</accession>
<evidence type="ECO:0000256" key="7">
    <source>
        <dbReference type="ARBA" id="ARBA00023136"/>
    </source>
</evidence>
<feature type="transmembrane region" description="Helical" evidence="9">
    <location>
        <begin position="122"/>
        <end position="143"/>
    </location>
</feature>
<feature type="transmembrane region" description="Helical" evidence="9">
    <location>
        <begin position="20"/>
        <end position="40"/>
    </location>
</feature>
<dbReference type="PANTHER" id="PTHR35011">
    <property type="entry name" value="2,3-DIKETO-L-GULONATE TRAP TRANSPORTER SMALL PERMEASE PROTEIN YIAM"/>
    <property type="match status" value="1"/>
</dbReference>
<keyword evidence="2 9" id="KW-0813">Transport</keyword>
<evidence type="ECO:0000259" key="10">
    <source>
        <dbReference type="Pfam" id="PF04290"/>
    </source>
</evidence>
<evidence type="ECO:0000256" key="6">
    <source>
        <dbReference type="ARBA" id="ARBA00022989"/>
    </source>
</evidence>
<dbReference type="EMBL" id="CP054301">
    <property type="protein sequence ID" value="QKK79334.1"/>
    <property type="molecule type" value="Genomic_DNA"/>
</dbReference>
<keyword evidence="4 9" id="KW-0997">Cell inner membrane</keyword>
<gene>
    <name evidence="11" type="ORF">MP3633_0598</name>
</gene>
<dbReference type="InterPro" id="IPR055348">
    <property type="entry name" value="DctQ"/>
</dbReference>
<evidence type="ECO:0000256" key="5">
    <source>
        <dbReference type="ARBA" id="ARBA00022692"/>
    </source>
</evidence>
<evidence type="ECO:0000313" key="11">
    <source>
        <dbReference type="EMBL" id="QKK79334.1"/>
    </source>
</evidence>
<keyword evidence="3" id="KW-1003">Cell membrane</keyword>
<dbReference type="GO" id="GO:0005886">
    <property type="term" value="C:plasma membrane"/>
    <property type="evidence" value="ECO:0007669"/>
    <property type="project" value="UniProtKB-SubCell"/>
</dbReference>
<comment type="similarity">
    <text evidence="8 9">Belongs to the TRAP transporter small permease family.</text>
</comment>
<keyword evidence="5 9" id="KW-0812">Transmembrane</keyword>
<reference evidence="11 12" key="1">
    <citation type="submission" date="2020-06" db="EMBL/GenBank/DDBJ databases">
        <authorList>
            <person name="Voronona O.L."/>
            <person name="Aksenova E.I."/>
            <person name="Kunda M.S."/>
            <person name="Semenov A.N."/>
            <person name="Ryzhova N."/>
        </authorList>
    </citation>
    <scope>NUCLEOTIDE SEQUENCE [LARGE SCALE GENOMIC DNA]</scope>
    <source>
        <strain evidence="11 12">MPKMM3633</strain>
    </source>
</reference>
<comment type="function">
    <text evidence="9">Part of the tripartite ATP-independent periplasmic (TRAP) transport system.</text>
</comment>
<evidence type="ECO:0000256" key="9">
    <source>
        <dbReference type="RuleBase" id="RU369079"/>
    </source>
</evidence>
<feature type="transmembrane region" description="Helical" evidence="9">
    <location>
        <begin position="52"/>
        <end position="69"/>
    </location>
</feature>
<evidence type="ECO:0000256" key="1">
    <source>
        <dbReference type="ARBA" id="ARBA00004429"/>
    </source>
</evidence>
<feature type="transmembrane region" description="Helical" evidence="9">
    <location>
        <begin position="155"/>
        <end position="172"/>
    </location>
</feature>
<name>A0A859CSZ7_9GAMM</name>
<protein>
    <recommendedName>
        <fullName evidence="9">TRAP transporter small permease protein</fullName>
    </recommendedName>
</protein>
<feature type="domain" description="Tripartite ATP-independent periplasmic transporters DctQ component" evidence="10">
    <location>
        <begin position="26"/>
        <end position="141"/>
    </location>
</feature>
<dbReference type="Proteomes" id="UP000509371">
    <property type="component" value="Chromosome"/>
</dbReference>
<dbReference type="KEGG" id="mpri:MP3633_0598"/>
<dbReference type="GO" id="GO:0022857">
    <property type="term" value="F:transmembrane transporter activity"/>
    <property type="evidence" value="ECO:0007669"/>
    <property type="project" value="UniProtKB-UniRule"/>
</dbReference>
<comment type="subunit">
    <text evidence="9">The complex comprises the extracytoplasmic solute receptor protein and the two transmembrane proteins.</text>
</comment>
<organism evidence="11 12">
    <name type="scientific">Marinomonas primoryensis</name>
    <dbReference type="NCBI Taxonomy" id="178399"/>
    <lineage>
        <taxon>Bacteria</taxon>
        <taxon>Pseudomonadati</taxon>
        <taxon>Pseudomonadota</taxon>
        <taxon>Gammaproteobacteria</taxon>
        <taxon>Oceanospirillales</taxon>
        <taxon>Oceanospirillaceae</taxon>
        <taxon>Marinomonas</taxon>
    </lineage>
</organism>
<dbReference type="AlphaFoldDB" id="A0A859CSZ7"/>
<evidence type="ECO:0000256" key="2">
    <source>
        <dbReference type="ARBA" id="ARBA00022448"/>
    </source>
</evidence>
<evidence type="ECO:0000256" key="3">
    <source>
        <dbReference type="ARBA" id="ARBA00022475"/>
    </source>
</evidence>
<keyword evidence="7 9" id="KW-0472">Membrane</keyword>
<comment type="subcellular location">
    <subcellularLocation>
        <location evidence="1 9">Cell inner membrane</location>
        <topology evidence="1 9">Multi-pass membrane protein</topology>
    </subcellularLocation>
</comment>
<proteinExistence type="inferred from homology"/>
<dbReference type="InterPro" id="IPR007387">
    <property type="entry name" value="TRAP_DctQ"/>
</dbReference>
<comment type="caution">
    <text evidence="9">Lacks conserved residue(s) required for the propagation of feature annotation.</text>
</comment>
<feature type="transmembrane region" description="Helical" evidence="9">
    <location>
        <begin position="90"/>
        <end position="110"/>
    </location>
</feature>
<sequence length="216" mass="24899">MEFLAMIHHKMMKWEGNIAYLSLFLIVFLVFFAALLRLVGAPQAWMGDLSKILFAWVIFLGSDIAMSAGRHIGVEFFEERLPILWRKRIAQLWSILIVAFLSFITYYGWFLTQKSRREFDSLMVSEFSLVIGFASLLIICVVFDYLKSNRESKKIYLVIVSIIILWASYLIVSTNLSHTPESISYAYLITSVPIGCLLMIRTTCIIFIQNWGVKNA</sequence>
<evidence type="ECO:0000313" key="12">
    <source>
        <dbReference type="Proteomes" id="UP000509371"/>
    </source>
</evidence>